<evidence type="ECO:0000256" key="5">
    <source>
        <dbReference type="ARBA" id="ARBA00048542"/>
    </source>
</evidence>
<dbReference type="InterPro" id="IPR050104">
    <property type="entry name" value="FMN-dep_NADH:Q_OxRdtase_AzoR1"/>
</dbReference>
<comment type="catalytic activity">
    <reaction evidence="5">
        <text>N,N-dimethyl-1,4-phenylenediamine + anthranilate + 2 NAD(+) = 2-(4-dimethylaminophenyl)diazenylbenzoate + 2 NADH + 2 H(+)</text>
        <dbReference type="Rhea" id="RHEA:55872"/>
        <dbReference type="ChEBI" id="CHEBI:15378"/>
        <dbReference type="ChEBI" id="CHEBI:15783"/>
        <dbReference type="ChEBI" id="CHEBI:16567"/>
        <dbReference type="ChEBI" id="CHEBI:57540"/>
        <dbReference type="ChEBI" id="CHEBI:57945"/>
        <dbReference type="ChEBI" id="CHEBI:71579"/>
        <dbReference type="EC" id="1.7.1.17"/>
    </reaction>
    <physiologicalReaction direction="right-to-left" evidence="5">
        <dbReference type="Rhea" id="RHEA:55874"/>
    </physiologicalReaction>
</comment>
<dbReference type="EC" id="1.6.5.-" evidence="6"/>
<evidence type="ECO:0000256" key="3">
    <source>
        <dbReference type="ARBA" id="ARBA00023002"/>
    </source>
</evidence>
<feature type="domain" description="Flavodoxin-like fold" evidence="7">
    <location>
        <begin position="1"/>
        <end position="199"/>
    </location>
</feature>
<keyword evidence="3 6" id="KW-0560">Oxidoreductase</keyword>
<dbReference type="HAMAP" id="MF_01216">
    <property type="entry name" value="Azoreductase_type1"/>
    <property type="match status" value="1"/>
</dbReference>
<evidence type="ECO:0000313" key="9">
    <source>
        <dbReference type="Proteomes" id="UP000657372"/>
    </source>
</evidence>
<name>A0ABS0EV17_9BURK</name>
<reference evidence="8 9" key="1">
    <citation type="submission" date="2020-11" db="EMBL/GenBank/DDBJ databases">
        <title>WGS of Herminiimonas contaminans strain Marseille-Q4544 isolated from planarians Schmidtea mediterranea.</title>
        <authorList>
            <person name="Kangale L."/>
        </authorList>
    </citation>
    <scope>NUCLEOTIDE SEQUENCE [LARGE SCALE GENOMIC DNA]</scope>
    <source>
        <strain evidence="8 9">Marseille-Q4544</strain>
    </source>
</reference>
<feature type="binding site" evidence="6">
    <location>
        <position position="9"/>
    </location>
    <ligand>
        <name>FMN</name>
        <dbReference type="ChEBI" id="CHEBI:58210"/>
    </ligand>
</feature>
<comment type="catalytic activity">
    <reaction evidence="6">
        <text>2 a quinone + NADH + H(+) = 2 a 1,4-benzosemiquinone + NAD(+)</text>
        <dbReference type="Rhea" id="RHEA:65952"/>
        <dbReference type="ChEBI" id="CHEBI:15378"/>
        <dbReference type="ChEBI" id="CHEBI:57540"/>
        <dbReference type="ChEBI" id="CHEBI:57945"/>
        <dbReference type="ChEBI" id="CHEBI:132124"/>
        <dbReference type="ChEBI" id="CHEBI:134225"/>
    </reaction>
</comment>
<sequence>MRLLNIVCSPRGEQSASISINHAFIQAYGQRFPGMEVDTLNVWEEHLPDFDSQAIGAKYKRVAHEALNDAEHAAWTSIEKLVQRFRQADRIVLGIPMWNFSYPYKLKQLIDLVSQRNMLFSFDGTQYGPLLNIARALVIHVRGQSQGKDVMNPGFEHQAAYMDFWLKFIGVAEVFSIEVEHTWDGHAQETLEQAKAEAIALASAF</sequence>
<dbReference type="InterPro" id="IPR023048">
    <property type="entry name" value="NADH:quinone_OxRdtase_FMN_depd"/>
</dbReference>
<organism evidence="8 9">
    <name type="scientific">Herminiimonas contaminans</name>
    <dbReference type="NCBI Taxonomy" id="1111140"/>
    <lineage>
        <taxon>Bacteria</taxon>
        <taxon>Pseudomonadati</taxon>
        <taxon>Pseudomonadota</taxon>
        <taxon>Betaproteobacteria</taxon>
        <taxon>Burkholderiales</taxon>
        <taxon>Oxalobacteraceae</taxon>
        <taxon>Herminiimonas</taxon>
    </lineage>
</organism>
<accession>A0ABS0EV17</accession>
<keyword evidence="1 6" id="KW-0285">Flavoprotein</keyword>
<dbReference type="Pfam" id="PF02525">
    <property type="entry name" value="Flavodoxin_2"/>
    <property type="match status" value="1"/>
</dbReference>
<dbReference type="EMBL" id="JADOEL010000011">
    <property type="protein sequence ID" value="MBF8178680.1"/>
    <property type="molecule type" value="Genomic_DNA"/>
</dbReference>
<dbReference type="InterPro" id="IPR029039">
    <property type="entry name" value="Flavoprotein-like_sf"/>
</dbReference>
<proteinExistence type="inferred from homology"/>
<keyword evidence="2 6" id="KW-0288">FMN</keyword>
<dbReference type="InterPro" id="IPR003680">
    <property type="entry name" value="Flavodoxin_fold"/>
</dbReference>
<dbReference type="Proteomes" id="UP000657372">
    <property type="component" value="Unassembled WGS sequence"/>
</dbReference>
<feature type="binding site" evidence="6">
    <location>
        <begin position="97"/>
        <end position="100"/>
    </location>
    <ligand>
        <name>FMN</name>
        <dbReference type="ChEBI" id="CHEBI:58210"/>
    </ligand>
</feature>
<comment type="cofactor">
    <cofactor evidence="6">
        <name>FMN</name>
        <dbReference type="ChEBI" id="CHEBI:58210"/>
    </cofactor>
    <text evidence="6">Binds 1 FMN per subunit.</text>
</comment>
<dbReference type="EC" id="1.7.1.17" evidence="6"/>
<dbReference type="RefSeq" id="WP_195875934.1">
    <property type="nucleotide sequence ID" value="NZ_JADOEL010000011.1"/>
</dbReference>
<dbReference type="PANTHER" id="PTHR43741:SF4">
    <property type="entry name" value="FMN-DEPENDENT NADH:QUINONE OXIDOREDUCTASE"/>
    <property type="match status" value="1"/>
</dbReference>
<dbReference type="Gene3D" id="3.40.50.360">
    <property type="match status" value="1"/>
</dbReference>
<comment type="caution">
    <text evidence="8">The sequence shown here is derived from an EMBL/GenBank/DDBJ whole genome shotgun (WGS) entry which is preliminary data.</text>
</comment>
<keyword evidence="9" id="KW-1185">Reference proteome</keyword>
<dbReference type="SUPFAM" id="SSF52218">
    <property type="entry name" value="Flavoproteins"/>
    <property type="match status" value="1"/>
</dbReference>
<keyword evidence="4 6" id="KW-0520">NAD</keyword>
<comment type="caution">
    <text evidence="6">Lacks conserved residue(s) required for the propagation of feature annotation.</text>
</comment>
<gene>
    <name evidence="6" type="primary">azoR</name>
    <name evidence="8" type="ORF">IXC47_13400</name>
</gene>
<comment type="function">
    <text evidence="6">Also exhibits azoreductase activity. Catalyzes the reductive cleavage of the azo bond in aromatic azo compounds to the corresponding amines.</text>
</comment>
<feature type="binding site" evidence="6">
    <location>
        <begin position="15"/>
        <end position="17"/>
    </location>
    <ligand>
        <name>FMN</name>
        <dbReference type="ChEBI" id="CHEBI:58210"/>
    </ligand>
</feature>
<comment type="function">
    <text evidence="6">Quinone reductase that provides resistance to thiol-specific stress caused by electrophilic quinones.</text>
</comment>
<evidence type="ECO:0000256" key="6">
    <source>
        <dbReference type="HAMAP-Rule" id="MF_01216"/>
    </source>
</evidence>
<comment type="subunit">
    <text evidence="6">Homodimer.</text>
</comment>
<evidence type="ECO:0000256" key="4">
    <source>
        <dbReference type="ARBA" id="ARBA00023027"/>
    </source>
</evidence>
<evidence type="ECO:0000259" key="7">
    <source>
        <dbReference type="Pfam" id="PF02525"/>
    </source>
</evidence>
<evidence type="ECO:0000313" key="8">
    <source>
        <dbReference type="EMBL" id="MBF8178680.1"/>
    </source>
</evidence>
<dbReference type="PANTHER" id="PTHR43741">
    <property type="entry name" value="FMN-DEPENDENT NADH-AZOREDUCTASE 1"/>
    <property type="match status" value="1"/>
</dbReference>
<evidence type="ECO:0000256" key="1">
    <source>
        <dbReference type="ARBA" id="ARBA00022630"/>
    </source>
</evidence>
<protein>
    <recommendedName>
        <fullName evidence="6">FMN dependent NADH:quinone oxidoreductase</fullName>
        <ecNumber evidence="6">1.6.5.-</ecNumber>
    </recommendedName>
    <alternativeName>
        <fullName evidence="6">Azo-dye reductase</fullName>
    </alternativeName>
    <alternativeName>
        <fullName evidence="6">FMN-dependent NADH-azo compound oxidoreductase</fullName>
    </alternativeName>
    <alternativeName>
        <fullName evidence="6">FMN-dependent NADH-azoreductase</fullName>
        <ecNumber evidence="6">1.7.1.17</ecNumber>
    </alternativeName>
</protein>
<comment type="similarity">
    <text evidence="6">Belongs to the azoreductase type 1 family.</text>
</comment>
<evidence type="ECO:0000256" key="2">
    <source>
        <dbReference type="ARBA" id="ARBA00022643"/>
    </source>
</evidence>